<dbReference type="EMBL" id="JYJB01000010">
    <property type="protein sequence ID" value="KJL46665.1"/>
    <property type="molecule type" value="Genomic_DNA"/>
</dbReference>
<dbReference type="PANTHER" id="PTHR12126">
    <property type="entry name" value="NADH-UBIQUINONE OXIDOREDUCTASE 39 KDA SUBUNIT-RELATED"/>
    <property type="match status" value="1"/>
</dbReference>
<reference evidence="2 3" key="1">
    <citation type="submission" date="2015-02" db="EMBL/GenBank/DDBJ databases">
        <title>Draft genome sequences of ten Microbacterium spp. with emphasis on heavy metal contaminated environments.</title>
        <authorList>
            <person name="Corretto E."/>
        </authorList>
    </citation>
    <scope>NUCLEOTIDE SEQUENCE [LARGE SCALE GENOMIC DNA]</scope>
    <source>
        <strain evidence="2 3">SA35</strain>
    </source>
</reference>
<evidence type="ECO:0000313" key="2">
    <source>
        <dbReference type="EMBL" id="KJL46665.1"/>
    </source>
</evidence>
<evidence type="ECO:0000313" key="3">
    <source>
        <dbReference type="Proteomes" id="UP000033900"/>
    </source>
</evidence>
<dbReference type="Gene3D" id="3.40.50.720">
    <property type="entry name" value="NAD(P)-binding Rossmann-like Domain"/>
    <property type="match status" value="1"/>
</dbReference>
<dbReference type="PANTHER" id="PTHR12126:SF11">
    <property type="entry name" value="NADH DEHYDROGENASE [UBIQUINONE] 1 ALPHA SUBCOMPLEX SUBUNIT 9, MITOCHONDRIAL"/>
    <property type="match status" value="1"/>
</dbReference>
<dbReference type="STRING" id="273678.RS84_03305"/>
<organism evidence="2 3">
    <name type="scientific">Microbacterium hydrocarbonoxydans</name>
    <dbReference type="NCBI Taxonomy" id="273678"/>
    <lineage>
        <taxon>Bacteria</taxon>
        <taxon>Bacillati</taxon>
        <taxon>Actinomycetota</taxon>
        <taxon>Actinomycetes</taxon>
        <taxon>Micrococcales</taxon>
        <taxon>Microbacteriaceae</taxon>
        <taxon>Microbacterium</taxon>
    </lineage>
</organism>
<proteinExistence type="predicted"/>
<name>A0A0M2HIU9_9MICO</name>
<dbReference type="OrthoDB" id="9771302at2"/>
<dbReference type="GO" id="GO:0044877">
    <property type="term" value="F:protein-containing complex binding"/>
    <property type="evidence" value="ECO:0007669"/>
    <property type="project" value="TreeGrafter"/>
</dbReference>
<dbReference type="InterPro" id="IPR001509">
    <property type="entry name" value="Epimerase_deHydtase"/>
</dbReference>
<gene>
    <name evidence="2" type="ORF">RS84_03305</name>
</gene>
<dbReference type="AlphaFoldDB" id="A0A0M2HIU9"/>
<dbReference type="PATRIC" id="fig|273678.4.peg.3299"/>
<comment type="caution">
    <text evidence="2">The sequence shown here is derived from an EMBL/GenBank/DDBJ whole genome shotgun (WGS) entry which is preliminary data.</text>
</comment>
<sequence>MEIAVAGGTGIAGSEVVRIAQQRGHRVRVLTRGNGVDVRSGAGLEEALAATDVVVDVLSTSTRSARASADFFTETSSHLLASGLRAGVGHHIALSIVGVDRAPYGYYAGKLAQEQTVQSGQVPWTIQRATQFHDFAAQTYHGAAFGPVHLALRMRTQPISVVEVAMRLVDLAEAGPAGRARDIAGPREEQLADMMRSWAAHTGRRGWMPAFALPGAFGRAIRDGSVLPGSDADLGTVTFADWLAAQPRG</sequence>
<accession>A0A0M2HIU9</accession>
<dbReference type="RefSeq" id="WP_045258807.1">
    <property type="nucleotide sequence ID" value="NZ_JYJB01000010.1"/>
</dbReference>
<dbReference type="SUPFAM" id="SSF51735">
    <property type="entry name" value="NAD(P)-binding Rossmann-fold domains"/>
    <property type="match status" value="1"/>
</dbReference>
<evidence type="ECO:0000259" key="1">
    <source>
        <dbReference type="Pfam" id="PF01370"/>
    </source>
</evidence>
<dbReference type="InterPro" id="IPR051207">
    <property type="entry name" value="ComplexI_NDUFA9_subunit"/>
</dbReference>
<keyword evidence="3" id="KW-1185">Reference proteome</keyword>
<dbReference type="InterPro" id="IPR036291">
    <property type="entry name" value="NAD(P)-bd_dom_sf"/>
</dbReference>
<dbReference type="Pfam" id="PF01370">
    <property type="entry name" value="Epimerase"/>
    <property type="match status" value="1"/>
</dbReference>
<feature type="domain" description="NAD-dependent epimerase/dehydratase" evidence="1">
    <location>
        <begin position="3"/>
        <end position="74"/>
    </location>
</feature>
<protein>
    <recommendedName>
        <fullName evidence="1">NAD-dependent epimerase/dehydratase domain-containing protein</fullName>
    </recommendedName>
</protein>
<dbReference type="Proteomes" id="UP000033900">
    <property type="component" value="Unassembled WGS sequence"/>
</dbReference>